<sequence length="342" mass="38608">MKMVMKISLVVPVLNEQEAIPVFYKTVKENKELSKYKIEILFINDGSTDLTESIIDAIALSDNDVLALNFTRNFGKEPALMAGLEYATGDAVVPIDVDLQDPIEVIPEMIDKWLNGADVVLGKRVDRAADSILKRNTAEWFYKVHNKISDLQIQENVGDFRLLSRDIVEHIKQLPERNLFMKGILSWVGGNVEVVEYTRQERSAGDTKFNGWKLWNFAIEGITSFSTLPLRVWSYIGFVISLLSLFYGGWIILDKFINENPVPGFPTLIVAIVFLGGIQLIGIGIVGEYVGRVYIESKQRPRYLLKQQKYPQATDNNAPVNVESVNFSSSDSKSNSFYKKAK</sequence>
<dbReference type="Gene3D" id="3.90.550.10">
    <property type="entry name" value="Spore Coat Polysaccharide Biosynthesis Protein SpsA, Chain A"/>
    <property type="match status" value="1"/>
</dbReference>
<name>A0AAV2VMN3_9VIBR</name>
<evidence type="ECO:0000313" key="10">
    <source>
        <dbReference type="EMBL" id="CCO45955.1"/>
    </source>
</evidence>
<gene>
    <name evidence="10" type="primary">gtrB</name>
    <name evidence="10" type="ORF">VIBNISOn1_1610078</name>
</gene>
<dbReference type="SUPFAM" id="SSF53448">
    <property type="entry name" value="Nucleotide-diphospho-sugar transferases"/>
    <property type="match status" value="1"/>
</dbReference>
<dbReference type="EC" id="2.4.1.-" evidence="10"/>
<keyword evidence="6 8" id="KW-0472">Membrane</keyword>
<evidence type="ECO:0000256" key="7">
    <source>
        <dbReference type="SAM" id="MobiDB-lite"/>
    </source>
</evidence>
<comment type="caution">
    <text evidence="10">The sequence shown here is derived from an EMBL/GenBank/DDBJ whole genome shotgun (WGS) entry which is preliminary data.</text>
</comment>
<keyword evidence="5 8" id="KW-1133">Transmembrane helix</keyword>
<evidence type="ECO:0000256" key="5">
    <source>
        <dbReference type="ARBA" id="ARBA00022989"/>
    </source>
</evidence>
<evidence type="ECO:0000259" key="9">
    <source>
        <dbReference type="Pfam" id="PF00535"/>
    </source>
</evidence>
<organism evidence="10 11">
    <name type="scientific">Vibrio nigripulchritudo SOn1</name>
    <dbReference type="NCBI Taxonomy" id="1238450"/>
    <lineage>
        <taxon>Bacteria</taxon>
        <taxon>Pseudomonadati</taxon>
        <taxon>Pseudomonadota</taxon>
        <taxon>Gammaproteobacteria</taxon>
        <taxon>Vibrionales</taxon>
        <taxon>Vibrionaceae</taxon>
        <taxon>Vibrio</taxon>
    </lineage>
</organism>
<proteinExistence type="predicted"/>
<evidence type="ECO:0000256" key="8">
    <source>
        <dbReference type="SAM" id="Phobius"/>
    </source>
</evidence>
<reference evidence="10 11" key="1">
    <citation type="journal article" date="2013" name="ISME J.">
        <title>Comparative genomics of pathogenic lineages of Vibrio nigripulchritudo identifies virulence-associated traits.</title>
        <authorList>
            <person name="Goudenege D."/>
            <person name="Labreuche Y."/>
            <person name="Krin E."/>
            <person name="Ansquer D."/>
            <person name="Mangenot S."/>
            <person name="Calteau A."/>
            <person name="Medigue C."/>
            <person name="Mazel D."/>
            <person name="Polz M.F."/>
            <person name="Le Roux F."/>
        </authorList>
    </citation>
    <scope>NUCLEOTIDE SEQUENCE [LARGE SCALE GENOMIC DNA]</scope>
    <source>
        <strain evidence="10 11">SOn1</strain>
    </source>
</reference>
<protein>
    <submittedName>
        <fullName evidence="10">Bactoprenol glucosyl transferase</fullName>
        <ecNumber evidence="10">2.4.1.-</ecNumber>
    </submittedName>
</protein>
<comment type="subcellular location">
    <subcellularLocation>
        <location evidence="1">Membrane</location>
        <topology evidence="1">Multi-pass membrane protein</topology>
    </subcellularLocation>
</comment>
<evidence type="ECO:0000256" key="1">
    <source>
        <dbReference type="ARBA" id="ARBA00004141"/>
    </source>
</evidence>
<feature type="compositionally biased region" description="Low complexity" evidence="7">
    <location>
        <begin position="320"/>
        <end position="336"/>
    </location>
</feature>
<keyword evidence="3 10" id="KW-0808">Transferase</keyword>
<accession>A0AAV2VMN3</accession>
<feature type="transmembrane region" description="Helical" evidence="8">
    <location>
        <begin position="232"/>
        <end position="253"/>
    </location>
</feature>
<feature type="domain" description="Glycosyltransferase 2-like" evidence="9">
    <location>
        <begin position="8"/>
        <end position="171"/>
    </location>
</feature>
<evidence type="ECO:0000313" key="11">
    <source>
        <dbReference type="Proteomes" id="UP000018211"/>
    </source>
</evidence>
<dbReference type="AlphaFoldDB" id="A0AAV2VMN3"/>
<keyword evidence="2 10" id="KW-0328">Glycosyltransferase</keyword>
<feature type="region of interest" description="Disordered" evidence="7">
    <location>
        <begin position="314"/>
        <end position="342"/>
    </location>
</feature>
<dbReference type="PANTHER" id="PTHR48090">
    <property type="entry name" value="UNDECAPRENYL-PHOSPHATE 4-DEOXY-4-FORMAMIDO-L-ARABINOSE TRANSFERASE-RELATED"/>
    <property type="match status" value="1"/>
</dbReference>
<evidence type="ECO:0000256" key="3">
    <source>
        <dbReference type="ARBA" id="ARBA00022679"/>
    </source>
</evidence>
<feature type="transmembrane region" description="Helical" evidence="8">
    <location>
        <begin position="265"/>
        <end position="290"/>
    </location>
</feature>
<dbReference type="InterPro" id="IPR001173">
    <property type="entry name" value="Glyco_trans_2-like"/>
</dbReference>
<evidence type="ECO:0000256" key="4">
    <source>
        <dbReference type="ARBA" id="ARBA00022692"/>
    </source>
</evidence>
<dbReference type="Pfam" id="PF00535">
    <property type="entry name" value="Glycos_transf_2"/>
    <property type="match status" value="1"/>
</dbReference>
<dbReference type="GO" id="GO:0016757">
    <property type="term" value="F:glycosyltransferase activity"/>
    <property type="evidence" value="ECO:0007669"/>
    <property type="project" value="UniProtKB-KW"/>
</dbReference>
<dbReference type="InterPro" id="IPR029044">
    <property type="entry name" value="Nucleotide-diphossugar_trans"/>
</dbReference>
<dbReference type="InterPro" id="IPR050256">
    <property type="entry name" value="Glycosyltransferase_2"/>
</dbReference>
<evidence type="ECO:0000256" key="6">
    <source>
        <dbReference type="ARBA" id="ARBA00023136"/>
    </source>
</evidence>
<dbReference type="PANTHER" id="PTHR48090:SF1">
    <property type="entry name" value="PROPHAGE BACTOPRENOL GLUCOSYL TRANSFERASE HOMOLOG"/>
    <property type="match status" value="1"/>
</dbReference>
<dbReference type="Proteomes" id="UP000018211">
    <property type="component" value="Unassembled WGS sequence"/>
</dbReference>
<dbReference type="GO" id="GO:0005886">
    <property type="term" value="C:plasma membrane"/>
    <property type="evidence" value="ECO:0007669"/>
    <property type="project" value="TreeGrafter"/>
</dbReference>
<keyword evidence="4 8" id="KW-0812">Transmembrane</keyword>
<evidence type="ECO:0000256" key="2">
    <source>
        <dbReference type="ARBA" id="ARBA00022676"/>
    </source>
</evidence>
<dbReference type="CDD" id="cd04187">
    <property type="entry name" value="DPM1_like_bac"/>
    <property type="match status" value="1"/>
</dbReference>
<dbReference type="EMBL" id="CAOF01000070">
    <property type="protein sequence ID" value="CCO45955.1"/>
    <property type="molecule type" value="Genomic_DNA"/>
</dbReference>